<accession>A0ABT8YP22</accession>
<gene>
    <name evidence="2" type="ORF">Q4481_13410</name>
</gene>
<evidence type="ECO:0000256" key="1">
    <source>
        <dbReference type="SAM" id="SignalP"/>
    </source>
</evidence>
<keyword evidence="1" id="KW-0732">Signal</keyword>
<dbReference type="EMBL" id="JAUOZU010000008">
    <property type="protein sequence ID" value="MDO6964960.1"/>
    <property type="molecule type" value="Genomic_DNA"/>
</dbReference>
<dbReference type="InterPro" id="IPR006597">
    <property type="entry name" value="Sel1-like"/>
</dbReference>
<dbReference type="PANTHER" id="PTHR11102">
    <property type="entry name" value="SEL-1-LIKE PROTEIN"/>
    <property type="match status" value="1"/>
</dbReference>
<dbReference type="PROSITE" id="PS51257">
    <property type="entry name" value="PROKAR_LIPOPROTEIN"/>
    <property type="match status" value="1"/>
</dbReference>
<evidence type="ECO:0000313" key="2">
    <source>
        <dbReference type="EMBL" id="MDO6964960.1"/>
    </source>
</evidence>
<dbReference type="SUPFAM" id="SSF81901">
    <property type="entry name" value="HCP-like"/>
    <property type="match status" value="1"/>
</dbReference>
<reference evidence="2" key="2">
    <citation type="submission" date="2023-07" db="EMBL/GenBank/DDBJ databases">
        <authorList>
            <person name="Shen H."/>
        </authorList>
    </citation>
    <scope>NUCLEOTIDE SEQUENCE</scope>
    <source>
        <strain evidence="2">TNR-22</strain>
    </source>
</reference>
<dbReference type="InterPro" id="IPR050767">
    <property type="entry name" value="Sel1_AlgK"/>
</dbReference>
<evidence type="ECO:0000313" key="3">
    <source>
        <dbReference type="Proteomes" id="UP001174932"/>
    </source>
</evidence>
<dbReference type="PANTHER" id="PTHR11102:SF160">
    <property type="entry name" value="ERAD-ASSOCIATED E3 UBIQUITIN-PROTEIN LIGASE COMPONENT HRD3"/>
    <property type="match status" value="1"/>
</dbReference>
<proteinExistence type="predicted"/>
<name>A0ABT8YP22_9HYPH</name>
<dbReference type="Pfam" id="PF08238">
    <property type="entry name" value="Sel1"/>
    <property type="match status" value="6"/>
</dbReference>
<sequence length="371" mass="40923">MTIIDRRIRIFALLSAACLTGLFACGTAAIADETASDSPQSVVKRGRLMQAVEKGKTPKFARPGESLINESNAGLDLYARMGAELPDLPPEKPFLGKVQRAFGAYQRGFYKTALDLALPDAQKGDVASQTLVAELMMNGLGTRRNPTDASFWFEQAANGGDPNAQYRFALMLMEGKQVKRDMKRADELMRKAAEGGNKEAQFNLAQVLVAASPGEKGLLDALPWYEKSAKQGVPDAQYALSQLYSSLILPPEKREQARYWLQRAALAGFDTALYDMGVWLVNGIGGDRNYEEGFRWMLRAAIRGNIAAQNKVAHLYVNAIGTRPDPVEAAKWYVLSRRAGYADLDLEDFFLGINDEQQQEAIKRADAFLAR</sequence>
<dbReference type="InterPro" id="IPR011990">
    <property type="entry name" value="TPR-like_helical_dom_sf"/>
</dbReference>
<reference evidence="2" key="1">
    <citation type="journal article" date="2015" name="Int. J. Syst. Evol. Microbiol.">
        <title>Rhizobium alvei sp. nov., isolated from a freshwater river.</title>
        <authorList>
            <person name="Sheu S.Y."/>
            <person name="Huang H.W."/>
            <person name="Young C.C."/>
            <person name="Chen W.M."/>
        </authorList>
    </citation>
    <scope>NUCLEOTIDE SEQUENCE</scope>
    <source>
        <strain evidence="2">TNR-22</strain>
    </source>
</reference>
<organism evidence="2 3">
    <name type="scientific">Rhizobium alvei</name>
    <dbReference type="NCBI Taxonomy" id="1132659"/>
    <lineage>
        <taxon>Bacteria</taxon>
        <taxon>Pseudomonadati</taxon>
        <taxon>Pseudomonadota</taxon>
        <taxon>Alphaproteobacteria</taxon>
        <taxon>Hyphomicrobiales</taxon>
        <taxon>Rhizobiaceae</taxon>
        <taxon>Rhizobium/Agrobacterium group</taxon>
        <taxon>Rhizobium</taxon>
    </lineage>
</organism>
<feature type="signal peptide" evidence="1">
    <location>
        <begin position="1"/>
        <end position="31"/>
    </location>
</feature>
<dbReference type="Proteomes" id="UP001174932">
    <property type="component" value="Unassembled WGS sequence"/>
</dbReference>
<comment type="caution">
    <text evidence="2">The sequence shown here is derived from an EMBL/GenBank/DDBJ whole genome shotgun (WGS) entry which is preliminary data.</text>
</comment>
<dbReference type="RefSeq" id="WP_304376877.1">
    <property type="nucleotide sequence ID" value="NZ_JAUOZU010000008.1"/>
</dbReference>
<keyword evidence="3" id="KW-1185">Reference proteome</keyword>
<dbReference type="Gene3D" id="1.25.40.10">
    <property type="entry name" value="Tetratricopeptide repeat domain"/>
    <property type="match status" value="2"/>
</dbReference>
<protein>
    <submittedName>
        <fullName evidence="2">Tetratricopeptide repeat protein</fullName>
    </submittedName>
</protein>
<dbReference type="SMART" id="SM00671">
    <property type="entry name" value="SEL1"/>
    <property type="match status" value="6"/>
</dbReference>
<feature type="chain" id="PRO_5046705987" evidence="1">
    <location>
        <begin position="32"/>
        <end position="371"/>
    </location>
</feature>